<feature type="compositionally biased region" description="Basic and acidic residues" evidence="1">
    <location>
        <begin position="159"/>
        <end position="183"/>
    </location>
</feature>
<evidence type="ECO:0000256" key="2">
    <source>
        <dbReference type="SAM" id="Phobius"/>
    </source>
</evidence>
<keyword evidence="2" id="KW-0472">Membrane</keyword>
<feature type="compositionally biased region" description="Acidic residues" evidence="1">
    <location>
        <begin position="366"/>
        <end position="383"/>
    </location>
</feature>
<accession>A0ABY5AU00</accession>
<evidence type="ECO:0000313" key="3">
    <source>
        <dbReference type="EMBL" id="USR92371.1"/>
    </source>
</evidence>
<dbReference type="Proteomes" id="UP001056708">
    <property type="component" value="Chromosome"/>
</dbReference>
<keyword evidence="2" id="KW-1133">Transmembrane helix</keyword>
<organism evidence="3 4">
    <name type="scientific">Phormidium yuhuli AB48</name>
    <dbReference type="NCBI Taxonomy" id="2940671"/>
    <lineage>
        <taxon>Bacteria</taxon>
        <taxon>Bacillati</taxon>
        <taxon>Cyanobacteriota</taxon>
        <taxon>Cyanophyceae</taxon>
        <taxon>Oscillatoriophycideae</taxon>
        <taxon>Oscillatoriales</taxon>
        <taxon>Oscillatoriaceae</taxon>
        <taxon>Phormidium</taxon>
        <taxon>Phormidium yuhuli</taxon>
    </lineage>
</organism>
<proteinExistence type="predicted"/>
<keyword evidence="2" id="KW-0812">Transmembrane</keyword>
<feature type="region of interest" description="Disordered" evidence="1">
    <location>
        <begin position="515"/>
        <end position="535"/>
    </location>
</feature>
<name>A0ABY5AU00_9CYAN</name>
<feature type="compositionally biased region" description="Polar residues" evidence="1">
    <location>
        <begin position="515"/>
        <end position="526"/>
    </location>
</feature>
<sequence>MSEASQLHPMPANPSLEQSTTRWQSLRQMILQPNILAIAISLGLHGAVAAALPLMGVNQESEGERILDSNVVELSADELAFFAPSATQEFGAGLGFNFERESHSTTPPSLSNRATFPPPPPSSSGEHSRSSLEQRWSDWDDTTSSPPPMSQRYNPYRSARPERSAENSDESRAYYEHQIEQLRRNRTPPPDDSAETDTGLSEREHLEEKKMAASSEPSDADVGVYEAVEEDPGDSGEMAQAYGPSVEQMAPLHQWRRSLLDANPDLGGELPVVTGRDPQVFEIRLPHLPAYQEFAGDSVSVGVLVSPEGEVQEIRPLSDLSANKQLIFPLLLNEAFNHYQGFRSSEQFQIYWFSVQFLPATRSEEVEQPDLEPEPDAVSDPEAETFTSAQDLEKVRRYLLPLKLGEAAQGRLGAWLDDIEVRWSLPEEPSLLIKQDIPTSELDEPQRLAFAILVDESGNLREPEPYPLQWTENEQLNHYAQQVLAESLAQGELELPALGEVVADVVVVDLIPTDSASPAIDSSSLPVQAPESSLK</sequence>
<feature type="compositionally biased region" description="Basic and acidic residues" evidence="1">
    <location>
        <begin position="200"/>
        <end position="211"/>
    </location>
</feature>
<feature type="region of interest" description="Disordered" evidence="1">
    <location>
        <begin position="364"/>
        <end position="385"/>
    </location>
</feature>
<feature type="compositionally biased region" description="Polar residues" evidence="1">
    <location>
        <begin position="104"/>
        <end position="114"/>
    </location>
</feature>
<dbReference type="EMBL" id="CP098611">
    <property type="protein sequence ID" value="USR92371.1"/>
    <property type="molecule type" value="Genomic_DNA"/>
</dbReference>
<evidence type="ECO:0000256" key="1">
    <source>
        <dbReference type="SAM" id="MobiDB-lite"/>
    </source>
</evidence>
<feature type="compositionally biased region" description="Basic and acidic residues" evidence="1">
    <location>
        <begin position="126"/>
        <end position="138"/>
    </location>
</feature>
<gene>
    <name evidence="3" type="ORF">NEA10_06510</name>
</gene>
<dbReference type="RefSeq" id="WP_252664528.1">
    <property type="nucleotide sequence ID" value="NZ_CP098611.1"/>
</dbReference>
<reference evidence="3" key="1">
    <citation type="submission" date="2022-06" db="EMBL/GenBank/DDBJ databases">
        <title>Genome sequence of Phormidium yuhuli AB48 isolated from an industrial photobioreactor environment.</title>
        <authorList>
            <person name="Qiu Y."/>
            <person name="Noonan A.J.C."/>
            <person name="Dofher K."/>
            <person name="Koch M."/>
            <person name="Kieft B."/>
            <person name="Lin X."/>
            <person name="Ziels R.M."/>
            <person name="Hallam S.J."/>
        </authorList>
    </citation>
    <scope>NUCLEOTIDE SEQUENCE</scope>
    <source>
        <strain evidence="3">AB48</strain>
    </source>
</reference>
<evidence type="ECO:0008006" key="5">
    <source>
        <dbReference type="Google" id="ProtNLM"/>
    </source>
</evidence>
<protein>
    <recommendedName>
        <fullName evidence="5">TonB C-terminal domain-containing protein</fullName>
    </recommendedName>
</protein>
<keyword evidence="4" id="KW-1185">Reference proteome</keyword>
<feature type="region of interest" description="Disordered" evidence="1">
    <location>
        <begin position="98"/>
        <end position="221"/>
    </location>
</feature>
<evidence type="ECO:0000313" key="4">
    <source>
        <dbReference type="Proteomes" id="UP001056708"/>
    </source>
</evidence>
<feature type="transmembrane region" description="Helical" evidence="2">
    <location>
        <begin position="35"/>
        <end position="55"/>
    </location>
</feature>